<protein>
    <recommendedName>
        <fullName evidence="1">DUF6896 domain-containing protein</fullName>
    </recommendedName>
</protein>
<evidence type="ECO:0000259" key="1">
    <source>
        <dbReference type="Pfam" id="PF21837"/>
    </source>
</evidence>
<dbReference type="InterPro" id="IPR054191">
    <property type="entry name" value="DUF6896"/>
</dbReference>
<sequence length="136" mass="16243">MIRKFILDFEDTLRSEYGLVEEDMYQEIHKLFSKSKGSINYKRGKIKGYYYQYHGAGCFVEKDGVKCDFNYSRFIEDLTYQITAMKLKDFVDSYYHLVSDEKELNDQLVALVKEGFIEQVIEDGRVYNSFLIKRYK</sequence>
<evidence type="ECO:0000313" key="2">
    <source>
        <dbReference type="EMBL" id="STZ69658.1"/>
    </source>
</evidence>
<dbReference type="AlphaFoldDB" id="A0A378U336"/>
<dbReference type="Pfam" id="PF21837">
    <property type="entry name" value="DUF6896"/>
    <property type="match status" value="1"/>
</dbReference>
<organism evidence="2 3">
    <name type="scientific">Myroides odoratus</name>
    <name type="common">Flavobacterium odoratum</name>
    <dbReference type="NCBI Taxonomy" id="256"/>
    <lineage>
        <taxon>Bacteria</taxon>
        <taxon>Pseudomonadati</taxon>
        <taxon>Bacteroidota</taxon>
        <taxon>Flavobacteriia</taxon>
        <taxon>Flavobacteriales</taxon>
        <taxon>Flavobacteriaceae</taxon>
        <taxon>Myroides</taxon>
    </lineage>
</organism>
<gene>
    <name evidence="2" type="ORF">NCTC11179_03172</name>
</gene>
<dbReference type="RefSeq" id="WP_236594076.1">
    <property type="nucleotide sequence ID" value="NZ_CP068107.1"/>
</dbReference>
<reference evidence="2 3" key="1">
    <citation type="submission" date="2018-06" db="EMBL/GenBank/DDBJ databases">
        <authorList>
            <consortium name="Pathogen Informatics"/>
            <person name="Doyle S."/>
        </authorList>
    </citation>
    <scope>NUCLEOTIDE SEQUENCE [LARGE SCALE GENOMIC DNA]</scope>
    <source>
        <strain evidence="2 3">NCTC11179</strain>
    </source>
</reference>
<name>A0A378U336_MYROD</name>
<proteinExistence type="predicted"/>
<keyword evidence="3" id="KW-1185">Reference proteome</keyword>
<dbReference type="EMBL" id="UGQL01000002">
    <property type="protein sequence ID" value="STZ69658.1"/>
    <property type="molecule type" value="Genomic_DNA"/>
</dbReference>
<evidence type="ECO:0000313" key="3">
    <source>
        <dbReference type="Proteomes" id="UP000255024"/>
    </source>
</evidence>
<feature type="domain" description="DUF6896" evidence="1">
    <location>
        <begin position="6"/>
        <end position="127"/>
    </location>
</feature>
<dbReference type="Proteomes" id="UP000255024">
    <property type="component" value="Unassembled WGS sequence"/>
</dbReference>
<accession>A0A378U336</accession>